<evidence type="ECO:0000313" key="2">
    <source>
        <dbReference type="EMBL" id="MFC4134348.1"/>
    </source>
</evidence>
<sequence>MKLFRRVLSLLVIALPVAACTPAAGPASTSSSAAVAVTLGPAGYGELKLGMTPDQAKATGLISEPAGSAGTTCGRYAYLKGAASNGTEGRLYFSKKLGLAAIYGYAGLGTPEGVAVGMSYGKLHEAYPGWKPVGGGERDGRGQIAVPGNPAAVYRIEVYGGRVVQLAVQVKNQDCYE</sequence>
<comment type="caution">
    <text evidence="2">The sequence shown here is derived from an EMBL/GenBank/DDBJ whole genome shotgun (WGS) entry which is preliminary data.</text>
</comment>
<keyword evidence="1" id="KW-0732">Signal</keyword>
<dbReference type="EMBL" id="JBHSAY010000015">
    <property type="protein sequence ID" value="MFC4134348.1"/>
    <property type="molecule type" value="Genomic_DNA"/>
</dbReference>
<feature type="chain" id="PRO_5047224735" description="Lipoprotein" evidence="1">
    <location>
        <begin position="20"/>
        <end position="177"/>
    </location>
</feature>
<evidence type="ECO:0000256" key="1">
    <source>
        <dbReference type="SAM" id="SignalP"/>
    </source>
</evidence>
<gene>
    <name evidence="2" type="ORF">ACFOZ4_27370</name>
</gene>
<feature type="signal peptide" evidence="1">
    <location>
        <begin position="1"/>
        <end position="19"/>
    </location>
</feature>
<evidence type="ECO:0000313" key="3">
    <source>
        <dbReference type="Proteomes" id="UP001595816"/>
    </source>
</evidence>
<dbReference type="Proteomes" id="UP001595816">
    <property type="component" value="Unassembled WGS sequence"/>
</dbReference>
<keyword evidence="3" id="KW-1185">Reference proteome</keyword>
<dbReference type="RefSeq" id="WP_253761488.1">
    <property type="nucleotide sequence ID" value="NZ_JAMZDZ010000001.1"/>
</dbReference>
<name>A0ABV8LV79_9ACTN</name>
<evidence type="ECO:0008006" key="4">
    <source>
        <dbReference type="Google" id="ProtNLM"/>
    </source>
</evidence>
<accession>A0ABV8LV79</accession>
<reference evidence="3" key="1">
    <citation type="journal article" date="2019" name="Int. J. Syst. Evol. Microbiol.">
        <title>The Global Catalogue of Microorganisms (GCM) 10K type strain sequencing project: providing services to taxonomists for standard genome sequencing and annotation.</title>
        <authorList>
            <consortium name="The Broad Institute Genomics Platform"/>
            <consortium name="The Broad Institute Genome Sequencing Center for Infectious Disease"/>
            <person name="Wu L."/>
            <person name="Ma J."/>
        </authorList>
    </citation>
    <scope>NUCLEOTIDE SEQUENCE [LARGE SCALE GENOMIC DNA]</scope>
    <source>
        <strain evidence="3">CGMCC 4.7289</strain>
    </source>
</reference>
<protein>
    <recommendedName>
        <fullName evidence="4">Lipoprotein</fullName>
    </recommendedName>
</protein>
<proteinExistence type="predicted"/>
<organism evidence="2 3">
    <name type="scientific">Hamadaea flava</name>
    <dbReference type="NCBI Taxonomy" id="1742688"/>
    <lineage>
        <taxon>Bacteria</taxon>
        <taxon>Bacillati</taxon>
        <taxon>Actinomycetota</taxon>
        <taxon>Actinomycetes</taxon>
        <taxon>Micromonosporales</taxon>
        <taxon>Micromonosporaceae</taxon>
        <taxon>Hamadaea</taxon>
    </lineage>
</organism>